<feature type="compositionally biased region" description="Low complexity" evidence="1">
    <location>
        <begin position="762"/>
        <end position="780"/>
    </location>
</feature>
<gene>
    <name evidence="2" type="ORF">C8J28_11943</name>
</gene>
<dbReference type="Gene3D" id="3.40.570.10">
    <property type="entry name" value="Extracellular Endonuclease, subunit A"/>
    <property type="match status" value="1"/>
</dbReference>
<evidence type="ECO:0000256" key="1">
    <source>
        <dbReference type="SAM" id="MobiDB-lite"/>
    </source>
</evidence>
<comment type="caution">
    <text evidence="2">The sequence shown here is derived from an EMBL/GenBank/DDBJ whole genome shotgun (WGS) entry which is preliminary data.</text>
</comment>
<dbReference type="AlphaFoldDB" id="A0A2T5JV00"/>
<dbReference type="InterPro" id="IPR044929">
    <property type="entry name" value="DNA/RNA_non-sp_Endonuclease_sf"/>
</dbReference>
<organism evidence="2 3">
    <name type="scientific">Cereibacter azotoformans</name>
    <dbReference type="NCBI Taxonomy" id="43057"/>
    <lineage>
        <taxon>Bacteria</taxon>
        <taxon>Pseudomonadati</taxon>
        <taxon>Pseudomonadota</taxon>
        <taxon>Alphaproteobacteria</taxon>
        <taxon>Rhodobacterales</taxon>
        <taxon>Paracoccaceae</taxon>
        <taxon>Cereibacter</taxon>
    </lineage>
</organism>
<dbReference type="Proteomes" id="UP000244060">
    <property type="component" value="Unassembled WGS sequence"/>
</dbReference>
<protein>
    <submittedName>
        <fullName evidence="2">Uncharacterized protein</fullName>
    </submittedName>
</protein>
<feature type="region of interest" description="Disordered" evidence="1">
    <location>
        <begin position="1"/>
        <end position="45"/>
    </location>
</feature>
<dbReference type="RefSeq" id="WP_233864310.1">
    <property type="nucleotide sequence ID" value="NZ_CP090024.1"/>
</dbReference>
<sequence length="1269" mass="132016">MVQRASSGRPPPSPEGAPPARDRAPAQRTPDRTPDRGPDATAGTPAAVFGLLPESAGFVARLGPSGWQLGAAFLTGEPVPLRDLPQPVPGLRIDTVQWRNRQLRLRGGLSIPYLDDAAFEVIVDREGRARISGSATKRLALPALGNPRLTIAMGETGALSGELTFRDLSLLPSGLGRGARATGSGSIRLRDGRLSGDGSAEITYQDLGNGNVRFAFTEAGAFTAEGTFRVTPPFVNEVSGDLAADEAGNLTANARIGVGDMRTSLPGLSLTGGTLTLGYLNGRPSGGIEGFAATYAGLGSVTLEEATIAASGFAGTGRFALEVAGLNEASGRVTIRNGRVSGLLRLGADAFPAGLPVRRPSLTVRLAETGRVGVDGSATVDLGPAGTGSFSAAYSETGAFSFGGDVTLTIPGLTTVTARVGYANGEISGEVQVPVNTQLLPGLDGSVTVRYAQNRWSGETTLNFAADNGKLSGTVTVTVAQTEAGALELGGEGRVTAQLAPRLQGTLTARILPEGAVDISGVIEVTEPLELFPEKRMDRELFRYAQNIPLWAILVAVIRIRAGVRAGVGPGVFRNIRVEGSYTIGSAEADPSFTISGELFVPAFVEGYVAIGAGLGLDVVLGELTGGIEAVGTAGLYGAISVEPALTYADGDWGIEGVATLAAGARLKLGLNAWAEIEALWVTVWDKQWKLAEVVMPVGPDLGLQARMSYKFGRPEPPTIEMTSSEIDTARLVQDAMPKDGPAPSGAREALQNKAEWKGQLQAQRAAAVPPEQVAQQAEPATPPPAPPRPPKAAGGPPAATPAAGPAAPATAQQTQPGASPNEANLPARSDAVDRAAAPDSNIPAAVPEGSLPGSDQPRYPHPITLKMLDEPPAPMPRTLSQEAEDVAAASRMVELASAQATDSDALDNYFPRIKQRFGLVSLGYEGDFQRGFAVVGRINPEFKRRVAEPLSGTGLPGALASGHVTKIVHEHSQLGGAQVGLTMRARPLGPDHQQGSGPTGQDALMAQLPTDPRIYSDTAQRYVRGHLLNDHIGGLGHPMNLFPITASANAQHESAVESYAKDWVNNRKLWIDYTVEVKARPELSRATGGLKKIDAVVDATAAALDTNLDRIPNLTRHVTIASTYRTASQAEEGELNDFTQALVDPTAAALQAERPQDQALTAPRSSRETPTSFPPHIGAAIAAAVVKLGSRSRVAAVLQDHPGFGDVSEEVLFEVYDRIGTTGATVDFLGSPAERGVLTRIINAWGGKDGIGARLERAIASAGSGAGP</sequence>
<feature type="region of interest" description="Disordered" evidence="1">
    <location>
        <begin position="757"/>
        <end position="862"/>
    </location>
</feature>
<accession>A0A2T5JV00</accession>
<evidence type="ECO:0000313" key="3">
    <source>
        <dbReference type="Proteomes" id="UP000244060"/>
    </source>
</evidence>
<evidence type="ECO:0000313" key="2">
    <source>
        <dbReference type="EMBL" id="PTR13878.1"/>
    </source>
</evidence>
<keyword evidence="3" id="KW-1185">Reference proteome</keyword>
<feature type="compositionally biased region" description="Pro residues" evidence="1">
    <location>
        <begin position="781"/>
        <end position="791"/>
    </location>
</feature>
<feature type="compositionally biased region" description="Basic and acidic residues" evidence="1">
    <location>
        <begin position="20"/>
        <end position="38"/>
    </location>
</feature>
<dbReference type="EMBL" id="QAOT01000019">
    <property type="protein sequence ID" value="PTR13878.1"/>
    <property type="molecule type" value="Genomic_DNA"/>
</dbReference>
<name>A0A2T5JV00_9RHOB</name>
<proteinExistence type="predicted"/>
<feature type="region of interest" description="Disordered" evidence="1">
    <location>
        <begin position="1153"/>
        <end position="1175"/>
    </location>
</feature>
<reference evidence="2 3" key="1">
    <citation type="submission" date="2018-04" db="EMBL/GenBank/DDBJ databases">
        <title>Genomic Encyclopedia of Type Strains, Phase III (KMG-III): the genomes of soil and plant-associated and newly described type strains.</title>
        <authorList>
            <person name="Whitman W."/>
        </authorList>
    </citation>
    <scope>NUCLEOTIDE SEQUENCE [LARGE SCALE GENOMIC DNA]</scope>
    <source>
        <strain evidence="2 3">KA25</strain>
    </source>
</reference>
<feature type="compositionally biased region" description="Low complexity" evidence="1">
    <location>
        <begin position="792"/>
        <end position="819"/>
    </location>
</feature>